<dbReference type="GO" id="GO:0006310">
    <property type="term" value="P:DNA recombination"/>
    <property type="evidence" value="ECO:0007669"/>
    <property type="project" value="UniProtKB-UniRule"/>
</dbReference>
<dbReference type="Proteomes" id="UP000885847">
    <property type="component" value="Unassembled WGS sequence"/>
</dbReference>
<dbReference type="PROSITE" id="PS50935">
    <property type="entry name" value="SSB"/>
    <property type="match status" value="1"/>
</dbReference>
<accession>A0A7C0VBJ7</accession>
<sequence>MAKYRLPNINKVFLVGNATADTNLMYTSKGNPFCMFTLAVNRNYRDKNTGNWEKSTEFISVQLIGKVAERLCDRIKKGTPVYVEGRLHTYKREIEGKNITHTIVSAFSAQILHSFAEGEEGIIPPEVEVQPDVETTGLDEGPVEGELPPIETGDEDLPF</sequence>
<keyword evidence="1 2" id="KW-0238">DNA-binding</keyword>
<organism evidence="5">
    <name type="scientific">candidate division WOR-3 bacterium</name>
    <dbReference type="NCBI Taxonomy" id="2052148"/>
    <lineage>
        <taxon>Bacteria</taxon>
        <taxon>Bacteria division WOR-3</taxon>
    </lineage>
</organism>
<gene>
    <name evidence="5" type="primary">ssb</name>
    <name evidence="5" type="ORF">ENF18_01080</name>
</gene>
<dbReference type="GO" id="GO:0009295">
    <property type="term" value="C:nucleoid"/>
    <property type="evidence" value="ECO:0007669"/>
    <property type="project" value="TreeGrafter"/>
</dbReference>
<dbReference type="HAMAP" id="MF_00984">
    <property type="entry name" value="SSB"/>
    <property type="match status" value="1"/>
</dbReference>
<reference evidence="5" key="1">
    <citation type="journal article" date="2020" name="mSystems">
        <title>Genome- and Community-Level Interaction Insights into Carbon Utilization and Element Cycling Functions of Hydrothermarchaeota in Hydrothermal Sediment.</title>
        <authorList>
            <person name="Zhou Z."/>
            <person name="Liu Y."/>
            <person name="Xu W."/>
            <person name="Pan J."/>
            <person name="Luo Z.H."/>
            <person name="Li M."/>
        </authorList>
    </citation>
    <scope>NUCLEOTIDE SEQUENCE [LARGE SCALE GENOMIC DNA]</scope>
    <source>
        <strain evidence="5">HyVt-102</strain>
    </source>
</reference>
<comment type="caution">
    <text evidence="5">The sequence shown here is derived from an EMBL/GenBank/DDBJ whole genome shotgun (WGS) entry which is preliminary data.</text>
</comment>
<dbReference type="EMBL" id="DQWE01000051">
    <property type="protein sequence ID" value="HDI82368.1"/>
    <property type="molecule type" value="Genomic_DNA"/>
</dbReference>
<comment type="function">
    <text evidence="2">Plays an important role in DNA replication, recombination and repair. Binds to ssDNA and to an array of partner proteins to recruit them to their sites of action during DNA metabolism.</text>
</comment>
<feature type="short sequence motif" description="Important for interaction with partner proteins" evidence="2">
    <location>
        <begin position="154"/>
        <end position="159"/>
    </location>
</feature>
<dbReference type="CDD" id="cd04496">
    <property type="entry name" value="SSB_OBF"/>
    <property type="match status" value="1"/>
</dbReference>
<evidence type="ECO:0000256" key="2">
    <source>
        <dbReference type="HAMAP-Rule" id="MF_00984"/>
    </source>
</evidence>
<dbReference type="InterPro" id="IPR011344">
    <property type="entry name" value="ssDNA-bd"/>
</dbReference>
<dbReference type="PANTHER" id="PTHR10302">
    <property type="entry name" value="SINGLE-STRANDED DNA-BINDING PROTEIN"/>
    <property type="match status" value="1"/>
</dbReference>
<evidence type="ECO:0000256" key="1">
    <source>
        <dbReference type="ARBA" id="ARBA00023125"/>
    </source>
</evidence>
<dbReference type="GO" id="GO:0003697">
    <property type="term" value="F:single-stranded DNA binding"/>
    <property type="evidence" value="ECO:0007669"/>
    <property type="project" value="UniProtKB-UniRule"/>
</dbReference>
<dbReference type="PANTHER" id="PTHR10302:SF27">
    <property type="entry name" value="SINGLE-STRANDED DNA-BINDING PROTEIN"/>
    <property type="match status" value="1"/>
</dbReference>
<keyword evidence="2" id="KW-0234">DNA repair</keyword>
<proteinExistence type="inferred from homology"/>
<comment type="subunit">
    <text evidence="2">Homotetramer.</text>
</comment>
<dbReference type="InterPro" id="IPR012340">
    <property type="entry name" value="NA-bd_OB-fold"/>
</dbReference>
<evidence type="ECO:0000256" key="3">
    <source>
        <dbReference type="RuleBase" id="RU000524"/>
    </source>
</evidence>
<keyword evidence="2" id="KW-0233">DNA recombination</keyword>
<keyword evidence="2" id="KW-0235">DNA replication</keyword>
<dbReference type="SUPFAM" id="SSF50249">
    <property type="entry name" value="Nucleic acid-binding proteins"/>
    <property type="match status" value="1"/>
</dbReference>
<keyword evidence="2" id="KW-0227">DNA damage</keyword>
<dbReference type="AlphaFoldDB" id="A0A7C0VBJ7"/>
<feature type="region of interest" description="Disordered" evidence="4">
    <location>
        <begin position="123"/>
        <end position="159"/>
    </location>
</feature>
<dbReference type="InterPro" id="IPR000424">
    <property type="entry name" value="Primosome_PriB/ssb"/>
</dbReference>
<dbReference type="Gene3D" id="2.40.50.140">
    <property type="entry name" value="Nucleic acid-binding proteins"/>
    <property type="match status" value="1"/>
</dbReference>
<evidence type="ECO:0000313" key="5">
    <source>
        <dbReference type="EMBL" id="HDI82368.1"/>
    </source>
</evidence>
<dbReference type="GO" id="GO:0006260">
    <property type="term" value="P:DNA replication"/>
    <property type="evidence" value="ECO:0007669"/>
    <property type="project" value="UniProtKB-UniRule"/>
</dbReference>
<dbReference type="GO" id="GO:0006281">
    <property type="term" value="P:DNA repair"/>
    <property type="evidence" value="ECO:0007669"/>
    <property type="project" value="UniProtKB-UniRule"/>
</dbReference>
<evidence type="ECO:0000256" key="4">
    <source>
        <dbReference type="SAM" id="MobiDB-lite"/>
    </source>
</evidence>
<comment type="caution">
    <text evidence="2">Lacks conserved residue(s) required for the propagation of feature annotation.</text>
</comment>
<protein>
    <recommendedName>
        <fullName evidence="2 3">Single-stranded DNA-binding protein</fullName>
        <shortName evidence="2">SSB</shortName>
    </recommendedName>
</protein>
<dbReference type="NCBIfam" id="TIGR00621">
    <property type="entry name" value="ssb"/>
    <property type="match status" value="1"/>
</dbReference>
<name>A0A7C0VBJ7_UNCW3</name>
<dbReference type="Pfam" id="PF00436">
    <property type="entry name" value="SSB"/>
    <property type="match status" value="1"/>
</dbReference>